<evidence type="ECO:0000313" key="3">
    <source>
        <dbReference type="Proteomes" id="UP000815677"/>
    </source>
</evidence>
<dbReference type="EMBL" id="DF846517">
    <property type="protein sequence ID" value="GAT50494.1"/>
    <property type="molecule type" value="Genomic_DNA"/>
</dbReference>
<gene>
    <name evidence="2" type="ORF">MCHLO_07734</name>
</gene>
<accession>A0ABQ0LH65</accession>
<protein>
    <submittedName>
        <fullName evidence="2">Uncharacterized protein</fullName>
    </submittedName>
</protein>
<evidence type="ECO:0000256" key="1">
    <source>
        <dbReference type="SAM" id="SignalP"/>
    </source>
</evidence>
<evidence type="ECO:0000313" key="2">
    <source>
        <dbReference type="EMBL" id="GAT50494.1"/>
    </source>
</evidence>
<name>A0ABQ0LH65_MYCCL</name>
<reference evidence="2" key="1">
    <citation type="submission" date="2014-09" db="EMBL/GenBank/DDBJ databases">
        <title>Genome sequence of the luminous mushroom Mycena chlorophos for searching fungal bioluminescence genes.</title>
        <authorList>
            <person name="Tanaka Y."/>
            <person name="Kasuga D."/>
            <person name="Oba Y."/>
            <person name="Hase S."/>
            <person name="Sato K."/>
            <person name="Oba Y."/>
            <person name="Sakakibara Y."/>
        </authorList>
    </citation>
    <scope>NUCLEOTIDE SEQUENCE</scope>
</reference>
<keyword evidence="3" id="KW-1185">Reference proteome</keyword>
<feature type="chain" id="PRO_5045277453" evidence="1">
    <location>
        <begin position="20"/>
        <end position="137"/>
    </location>
</feature>
<proteinExistence type="predicted"/>
<sequence>MKFSAAVLTSVLFALSASAAPAASIETRDLTGDVTNFFNSIGGFGVQANVDNQGGSCTSPFAPAGARIPCSCPPDQGAFISTVVNNVNAGHVISGNGAGTPLSFPGDSTDRLFAFRDTLQGMLCPIVSTAWANLLPH</sequence>
<dbReference type="Proteomes" id="UP000815677">
    <property type="component" value="Unassembled WGS sequence"/>
</dbReference>
<keyword evidence="1" id="KW-0732">Signal</keyword>
<organism evidence="2 3">
    <name type="scientific">Mycena chlorophos</name>
    <name type="common">Agaric fungus</name>
    <name type="synonym">Agaricus chlorophos</name>
    <dbReference type="NCBI Taxonomy" id="658473"/>
    <lineage>
        <taxon>Eukaryota</taxon>
        <taxon>Fungi</taxon>
        <taxon>Dikarya</taxon>
        <taxon>Basidiomycota</taxon>
        <taxon>Agaricomycotina</taxon>
        <taxon>Agaricomycetes</taxon>
        <taxon>Agaricomycetidae</taxon>
        <taxon>Agaricales</taxon>
        <taxon>Marasmiineae</taxon>
        <taxon>Mycenaceae</taxon>
        <taxon>Mycena</taxon>
    </lineage>
</organism>
<feature type="signal peptide" evidence="1">
    <location>
        <begin position="1"/>
        <end position="19"/>
    </location>
</feature>